<dbReference type="PANTHER" id="PTHR33390:SF1">
    <property type="entry name" value="STRESS UP-REGULATED NOD 19 PROTEIN"/>
    <property type="match status" value="1"/>
</dbReference>
<dbReference type="AlphaFoldDB" id="A0AA88U9X0"/>
<evidence type="ECO:0000313" key="4">
    <source>
        <dbReference type="Proteomes" id="UP001187471"/>
    </source>
</evidence>
<evidence type="ECO:0000256" key="1">
    <source>
        <dbReference type="SAM" id="Phobius"/>
    </source>
</evidence>
<keyword evidence="1" id="KW-0472">Membrane</keyword>
<keyword evidence="4" id="KW-1185">Reference proteome</keyword>
<dbReference type="PANTHER" id="PTHR33390">
    <property type="entry name" value="STRESS UP-REGULATED NOD 19 PROTEIN"/>
    <property type="match status" value="1"/>
</dbReference>
<dbReference type="Proteomes" id="UP001187471">
    <property type="component" value="Unassembled WGS sequence"/>
</dbReference>
<evidence type="ECO:0008006" key="5">
    <source>
        <dbReference type="Google" id="ProtNLM"/>
    </source>
</evidence>
<dbReference type="EMBL" id="JAVXUO010002328">
    <property type="protein sequence ID" value="KAK2974161.1"/>
    <property type="molecule type" value="Genomic_DNA"/>
</dbReference>
<evidence type="ECO:0000256" key="2">
    <source>
        <dbReference type="SAM" id="SignalP"/>
    </source>
</evidence>
<feature type="non-terminal residue" evidence="3">
    <location>
        <position position="1"/>
    </location>
</feature>
<dbReference type="Pfam" id="PF07712">
    <property type="entry name" value="SURNod19"/>
    <property type="match status" value="1"/>
</dbReference>
<dbReference type="InterPro" id="IPR011692">
    <property type="entry name" value="Stress_up-reg_Nod19"/>
</dbReference>
<evidence type="ECO:0000313" key="3">
    <source>
        <dbReference type="EMBL" id="KAK2974161.1"/>
    </source>
</evidence>
<accession>A0AA88U9X0</accession>
<gene>
    <name evidence="3" type="ORF">RJ640_021452</name>
</gene>
<keyword evidence="2" id="KW-0732">Signal</keyword>
<proteinExistence type="predicted"/>
<keyword evidence="1" id="KW-1133">Transmembrane helix</keyword>
<organism evidence="3 4">
    <name type="scientific">Escallonia rubra</name>
    <dbReference type="NCBI Taxonomy" id="112253"/>
    <lineage>
        <taxon>Eukaryota</taxon>
        <taxon>Viridiplantae</taxon>
        <taxon>Streptophyta</taxon>
        <taxon>Embryophyta</taxon>
        <taxon>Tracheophyta</taxon>
        <taxon>Spermatophyta</taxon>
        <taxon>Magnoliopsida</taxon>
        <taxon>eudicotyledons</taxon>
        <taxon>Gunneridae</taxon>
        <taxon>Pentapetalae</taxon>
        <taxon>asterids</taxon>
        <taxon>campanulids</taxon>
        <taxon>Escalloniales</taxon>
        <taxon>Escalloniaceae</taxon>
        <taxon>Escallonia</taxon>
    </lineage>
</organism>
<sequence length="463" mass="51593">MSDGRQSWLLSLAILLLVLSAQNSQARLTEENGVKSAIFLSPKFVLKPGSVANKFYFDIGFPRGHIGIKNFNAEVVDEAGNPVPLHETYLHHWVVLRYYQREGVEIPKYNGDLGFHQSDVIIVRNSGICNHGLSQYFGLGSETRRTATYVPDPYGIEIGDPKEIPAGYEEKWLLNVHAIDTRGAEDRLGCTECKCDLYNVTVDEYGRPLRPDYKGGLYCCYDETQCRVRKGFISATRSLYMRYTVKWVDWDSSIVPVRIYIFDVTDTWKRSDETTKLSTRHDCQVEYVIESCNSDVTSDGCFDTKRVSLSMPTGGDVIYGVAHQHTGGIGSALYGEDGRVICSSIPTYGEGEEAGNEAGYIVGMSTCYPRPGSVKISSGETLILESNYSSARRHTGVMGLFYILVAEPLKPDSLFHGSVKMHEKLTAPQFVWVEVLLGVTIAIAALAAYRQRSQREDGYQSVV</sequence>
<name>A0AA88U9X0_9ASTE</name>
<keyword evidence="1" id="KW-0812">Transmembrane</keyword>
<feature type="transmembrane region" description="Helical" evidence="1">
    <location>
        <begin position="430"/>
        <end position="449"/>
    </location>
</feature>
<protein>
    <recommendedName>
        <fullName evidence="5">Stress up-regulated Nod 19</fullName>
    </recommendedName>
</protein>
<feature type="signal peptide" evidence="2">
    <location>
        <begin position="1"/>
        <end position="26"/>
    </location>
</feature>
<feature type="chain" id="PRO_5041657077" description="Stress up-regulated Nod 19" evidence="2">
    <location>
        <begin position="27"/>
        <end position="463"/>
    </location>
</feature>
<comment type="caution">
    <text evidence="3">The sequence shown here is derived from an EMBL/GenBank/DDBJ whole genome shotgun (WGS) entry which is preliminary data.</text>
</comment>
<reference evidence="3" key="1">
    <citation type="submission" date="2022-12" db="EMBL/GenBank/DDBJ databases">
        <title>Draft genome assemblies for two species of Escallonia (Escalloniales).</title>
        <authorList>
            <person name="Chanderbali A."/>
            <person name="Dervinis C."/>
            <person name="Anghel I."/>
            <person name="Soltis D."/>
            <person name="Soltis P."/>
            <person name="Zapata F."/>
        </authorList>
    </citation>
    <scope>NUCLEOTIDE SEQUENCE</scope>
    <source>
        <strain evidence="3">UCBG92.1500</strain>
        <tissue evidence="3">Leaf</tissue>
    </source>
</reference>